<comment type="caution">
    <text evidence="1">The sequence shown here is derived from an EMBL/GenBank/DDBJ whole genome shotgun (WGS) entry which is preliminary data.</text>
</comment>
<evidence type="ECO:0000313" key="2">
    <source>
        <dbReference type="Proteomes" id="UP000287651"/>
    </source>
</evidence>
<feature type="non-terminal residue" evidence="1">
    <location>
        <position position="1"/>
    </location>
</feature>
<dbReference type="EMBL" id="AMZH03018101">
    <property type="protein sequence ID" value="RRT42063.1"/>
    <property type="molecule type" value="Genomic_DNA"/>
</dbReference>
<evidence type="ECO:0000313" key="1">
    <source>
        <dbReference type="EMBL" id="RRT42063.1"/>
    </source>
</evidence>
<gene>
    <name evidence="1" type="ORF">B296_00057372</name>
</gene>
<reference evidence="1 2" key="1">
    <citation type="journal article" date="2014" name="Agronomy (Basel)">
        <title>A Draft Genome Sequence for Ensete ventricosum, the Drought-Tolerant Tree Against Hunger.</title>
        <authorList>
            <person name="Harrison J."/>
            <person name="Moore K.A."/>
            <person name="Paszkiewicz K."/>
            <person name="Jones T."/>
            <person name="Grant M."/>
            <person name="Ambacheew D."/>
            <person name="Muzemil S."/>
            <person name="Studholme D.J."/>
        </authorList>
    </citation>
    <scope>NUCLEOTIDE SEQUENCE [LARGE SCALE GENOMIC DNA]</scope>
</reference>
<proteinExistence type="predicted"/>
<protein>
    <submittedName>
        <fullName evidence="1">Uncharacterized protein</fullName>
    </submittedName>
</protein>
<organism evidence="1 2">
    <name type="scientific">Ensete ventricosum</name>
    <name type="common">Abyssinian banana</name>
    <name type="synonym">Musa ensete</name>
    <dbReference type="NCBI Taxonomy" id="4639"/>
    <lineage>
        <taxon>Eukaryota</taxon>
        <taxon>Viridiplantae</taxon>
        <taxon>Streptophyta</taxon>
        <taxon>Embryophyta</taxon>
        <taxon>Tracheophyta</taxon>
        <taxon>Spermatophyta</taxon>
        <taxon>Magnoliopsida</taxon>
        <taxon>Liliopsida</taxon>
        <taxon>Zingiberales</taxon>
        <taxon>Musaceae</taxon>
        <taxon>Ensete</taxon>
    </lineage>
</organism>
<sequence length="98" mass="11160">GNKEKRAAKKLPPREVLLIRGGVLRFSSRKRLRHSVKNAAKKKPSCCLAVRGRWRPRQGMQFQILPQNSPSSSPSLFLLPCFFFPRRKPGCSQADTAW</sequence>
<name>A0A426XR95_ENSVE</name>
<accession>A0A426XR95</accession>
<dbReference type="Proteomes" id="UP000287651">
    <property type="component" value="Unassembled WGS sequence"/>
</dbReference>
<dbReference type="AlphaFoldDB" id="A0A426XR95"/>